<accession>A0A6C2YXM1</accession>
<dbReference type="GO" id="GO:0032259">
    <property type="term" value="P:methylation"/>
    <property type="evidence" value="ECO:0007669"/>
    <property type="project" value="UniProtKB-KW"/>
</dbReference>
<dbReference type="InterPro" id="IPR029063">
    <property type="entry name" value="SAM-dependent_MTases_sf"/>
</dbReference>
<organism evidence="2">
    <name type="scientific">Tuwongella immobilis</name>
    <dbReference type="NCBI Taxonomy" id="692036"/>
    <lineage>
        <taxon>Bacteria</taxon>
        <taxon>Pseudomonadati</taxon>
        <taxon>Planctomycetota</taxon>
        <taxon>Planctomycetia</taxon>
        <taxon>Gemmatales</taxon>
        <taxon>Gemmataceae</taxon>
        <taxon>Tuwongella</taxon>
    </lineage>
</organism>
<dbReference type="PANTHER" id="PTHR43861">
    <property type="entry name" value="TRANS-ACONITATE 2-METHYLTRANSFERASE-RELATED"/>
    <property type="match status" value="1"/>
</dbReference>
<evidence type="ECO:0000313" key="3">
    <source>
        <dbReference type="Proteomes" id="UP000464378"/>
    </source>
</evidence>
<dbReference type="Pfam" id="PF08241">
    <property type="entry name" value="Methyltransf_11"/>
    <property type="match status" value="1"/>
</dbReference>
<dbReference type="PANTHER" id="PTHR43861:SF1">
    <property type="entry name" value="TRANS-ACONITATE 2-METHYLTRANSFERASE"/>
    <property type="match status" value="1"/>
</dbReference>
<evidence type="ECO:0000259" key="1">
    <source>
        <dbReference type="Pfam" id="PF08241"/>
    </source>
</evidence>
<protein>
    <recommendedName>
        <fullName evidence="1">Methyltransferase type 11 domain-containing protein</fullName>
    </recommendedName>
</protein>
<dbReference type="InParanoid" id="A0A6C2YXM1"/>
<proteinExistence type="predicted"/>
<dbReference type="Gene3D" id="3.40.50.150">
    <property type="entry name" value="Vaccinia Virus protein VP39"/>
    <property type="match status" value="1"/>
</dbReference>
<sequence>MASLPTYEQMLKTTPLTAEMTRLERQAARTWPTESHWLTQFGLRDGQRVLDLGCGTGAFTHRLHALCPASPITGVDHNVAWLNKAQQQTPHAAIRWVEATVTETGLPDESFDWVISRFVLRFLPDPMAAIREAMRLLVPGGKLVLIDADDDLAAIIDPPIRPQTGHGPPWRDQSMYRAGRHLIRWLRQADCHNIQFQAIASHSDLLGLDAFSVTAWGDSASQSWQHDFVQNPDALILLMHFLACGEKSSGNSPIPKK</sequence>
<dbReference type="RefSeq" id="WP_162660589.1">
    <property type="nucleotide sequence ID" value="NZ_LR593887.1"/>
</dbReference>
<dbReference type="InterPro" id="IPR013216">
    <property type="entry name" value="Methyltransf_11"/>
</dbReference>
<evidence type="ECO:0000313" key="2">
    <source>
        <dbReference type="EMBL" id="VIP05525.1"/>
    </source>
</evidence>
<keyword evidence="2" id="KW-0489">Methyltransferase</keyword>
<keyword evidence="3" id="KW-1185">Reference proteome</keyword>
<dbReference type="SUPFAM" id="SSF53335">
    <property type="entry name" value="S-adenosyl-L-methionine-dependent methyltransferases"/>
    <property type="match status" value="1"/>
</dbReference>
<name>A0A6C2YXM1_9BACT</name>
<dbReference type="GO" id="GO:0008757">
    <property type="term" value="F:S-adenosylmethionine-dependent methyltransferase activity"/>
    <property type="evidence" value="ECO:0007669"/>
    <property type="project" value="InterPro"/>
</dbReference>
<keyword evidence="2" id="KW-0808">Transferase</keyword>
<feature type="domain" description="Methyltransferase type 11" evidence="1">
    <location>
        <begin position="50"/>
        <end position="145"/>
    </location>
</feature>
<dbReference type="EMBL" id="LR593887">
    <property type="protein sequence ID" value="VTS08406.1"/>
    <property type="molecule type" value="Genomic_DNA"/>
</dbReference>
<reference evidence="2" key="1">
    <citation type="submission" date="2019-04" db="EMBL/GenBank/DDBJ databases">
        <authorList>
            <consortium name="Science for Life Laboratories"/>
        </authorList>
    </citation>
    <scope>NUCLEOTIDE SEQUENCE</scope>
    <source>
        <strain evidence="2">MBLW1</strain>
    </source>
</reference>
<dbReference type="KEGG" id="tim:GMBLW1_36680"/>
<dbReference type="Proteomes" id="UP000464378">
    <property type="component" value="Chromosome"/>
</dbReference>
<gene>
    <name evidence="2" type="ORF">GMBLW1_36680</name>
</gene>
<dbReference type="EMBL" id="LR586016">
    <property type="protein sequence ID" value="VIP05525.1"/>
    <property type="molecule type" value="Genomic_DNA"/>
</dbReference>
<dbReference type="AlphaFoldDB" id="A0A6C2YXM1"/>
<dbReference type="CDD" id="cd02440">
    <property type="entry name" value="AdoMet_MTases"/>
    <property type="match status" value="1"/>
</dbReference>